<proteinExistence type="predicted"/>
<feature type="region of interest" description="Disordered" evidence="1">
    <location>
        <begin position="1"/>
        <end position="29"/>
    </location>
</feature>
<gene>
    <name evidence="2" type="ORF">FGENESH_4</name>
</gene>
<sequence>MKRSGLMTSEDIPAAEVEQADIEGADSDGDYNIAVPSKPSHLDFGKSTISKADFPKMGVEPFAEGFYRVHELHYQTKARKDGLHENFGCYNFAYRKTTKFPVISYRSKWSAGWKSEWFYIKVDDDKEKLVQSPLELIFGETRPQCNMTPEAGGPKRKRIASAVDEESTKVAKKKKETSEKLSPEPKVAAARKRKTASLEPKALVQEEETPATPSATEVEGILKVMTEPLPVKLSPLAPELTKFFQKDKEASAAESPALPKKRRIIQIADVIHQTPPLATVSKIVSVETAEAEGATAEATRVETTEAEIGEAEATGAEAETTEGSNLETTLEVIDNILLKMAEEEAVVAAVNTTTEKGKEQIDNILEEENFNFQDLLGQELTGVEKEELKKYAISCGYKPGATLFGGVNEGKLRCLRNRTEAKVVRTLSKGVGLPKLEADLCRYQRHHIAGSLLYANFKRLKDVFHSIGASSEKFTPSAENLPSTLEYIEGEVDALDEVIGGHADFCALVASRGTATAFLKAGCTHGKIVNRPNFSLSSSDLIDILSLARSIGNRFMTQIWVNSGRKMAGDEARSHLKPDDEAEV</sequence>
<reference evidence="2" key="2">
    <citation type="journal article" date="2017" name="EMBO J.">
        <title>Loss of pollen-specific phospholipase NOT LIKE DAD triggers gynogenesis in maize.</title>
        <authorList>
            <person name="Gilles L.M."/>
            <person name="Khaled A."/>
            <person name="Laffaire J.B."/>
            <person name="Chaignon S."/>
            <person name="Gendrot G."/>
            <person name="Laplaige J."/>
            <person name="Berges H."/>
            <person name="Beydon G."/>
            <person name="Bayle V."/>
            <person name="Barret P."/>
            <person name="Comadran J."/>
            <person name="Martinant J.P."/>
            <person name="Rogowsky P.M."/>
            <person name="Widiez T."/>
        </authorList>
    </citation>
    <scope>NUCLEOTIDE SEQUENCE</scope>
</reference>
<protein>
    <submittedName>
        <fullName evidence="2">Putative retrotransposon protein</fullName>
    </submittedName>
</protein>
<organism evidence="2">
    <name type="scientific">Zea mays</name>
    <name type="common">Maize</name>
    <dbReference type="NCBI Taxonomy" id="4577"/>
    <lineage>
        <taxon>Eukaryota</taxon>
        <taxon>Viridiplantae</taxon>
        <taxon>Streptophyta</taxon>
        <taxon>Embryophyta</taxon>
        <taxon>Tracheophyta</taxon>
        <taxon>Spermatophyta</taxon>
        <taxon>Magnoliopsida</taxon>
        <taxon>Liliopsida</taxon>
        <taxon>Poales</taxon>
        <taxon>Poaceae</taxon>
        <taxon>PACMAD clade</taxon>
        <taxon>Panicoideae</taxon>
        <taxon>Andropogonodae</taxon>
        <taxon>Andropogoneae</taxon>
        <taxon>Tripsacinae</taxon>
        <taxon>Zea</taxon>
    </lineage>
</organism>
<feature type="region of interest" description="Disordered" evidence="1">
    <location>
        <begin position="145"/>
        <end position="215"/>
    </location>
</feature>
<feature type="compositionally biased region" description="Acidic residues" evidence="1">
    <location>
        <begin position="18"/>
        <end position="29"/>
    </location>
</feature>
<reference evidence="2" key="1">
    <citation type="submission" date="2016-09" db="EMBL/GenBank/DDBJ databases">
        <authorList>
            <person name="Capua I."/>
            <person name="De Benedictis P."/>
            <person name="Joannis T."/>
            <person name="Lombin L.H."/>
            <person name="Cattoli G."/>
        </authorList>
    </citation>
    <scope>NUCLEOTIDE SEQUENCE</scope>
</reference>
<dbReference type="EMBL" id="KX852318">
    <property type="protein sequence ID" value="AQA29559.1"/>
    <property type="molecule type" value="Genomic_DNA"/>
</dbReference>
<dbReference type="AlphaFoldDB" id="A0A1P8YYI5"/>
<evidence type="ECO:0000256" key="1">
    <source>
        <dbReference type="SAM" id="MobiDB-lite"/>
    </source>
</evidence>
<evidence type="ECO:0000313" key="2">
    <source>
        <dbReference type="EMBL" id="AQA29559.1"/>
    </source>
</evidence>
<dbReference type="ExpressionAtlas" id="A0A1P8YYI5">
    <property type="expression patterns" value="baseline and differential"/>
</dbReference>
<name>A0A1P8YYI5_MAIZE</name>
<accession>A0A1P8YYI5</accession>